<dbReference type="EMBL" id="JACIJB010000011">
    <property type="protein sequence ID" value="MBB5661449.1"/>
    <property type="molecule type" value="Genomic_DNA"/>
</dbReference>
<evidence type="ECO:0000313" key="1">
    <source>
        <dbReference type="EMBL" id="MBB5661449.1"/>
    </source>
</evidence>
<keyword evidence="2" id="KW-1185">Reference proteome</keyword>
<sequence length="48" mass="5128">MARTLALDVSNRLLPVMLAVICIMASQLVVASCTPEPVPYASRVAISR</sequence>
<dbReference type="Proteomes" id="UP000548978">
    <property type="component" value="Unassembled WGS sequence"/>
</dbReference>
<organism evidence="1 2">
    <name type="scientific">Brevundimonas halotolerans</name>
    <dbReference type="NCBI Taxonomy" id="69670"/>
    <lineage>
        <taxon>Bacteria</taxon>
        <taxon>Pseudomonadati</taxon>
        <taxon>Pseudomonadota</taxon>
        <taxon>Alphaproteobacteria</taxon>
        <taxon>Caulobacterales</taxon>
        <taxon>Caulobacteraceae</taxon>
        <taxon>Brevundimonas</taxon>
    </lineage>
</organism>
<proteinExistence type="predicted"/>
<protein>
    <submittedName>
        <fullName evidence="1">Uncharacterized protein</fullName>
    </submittedName>
</protein>
<gene>
    <name evidence="1" type="ORF">FHS65_002212</name>
</gene>
<accession>A0A7W9E8X9</accession>
<comment type="caution">
    <text evidence="1">The sequence shown here is derived from an EMBL/GenBank/DDBJ whole genome shotgun (WGS) entry which is preliminary data.</text>
</comment>
<dbReference type="PROSITE" id="PS51257">
    <property type="entry name" value="PROKAR_LIPOPROTEIN"/>
    <property type="match status" value="1"/>
</dbReference>
<evidence type="ECO:0000313" key="2">
    <source>
        <dbReference type="Proteomes" id="UP000548978"/>
    </source>
</evidence>
<reference evidence="1 2" key="1">
    <citation type="submission" date="2020-08" db="EMBL/GenBank/DDBJ databases">
        <title>Genomic Encyclopedia of Type Strains, Phase IV (KMG-IV): sequencing the most valuable type-strain genomes for metagenomic binning, comparative biology and taxonomic classification.</title>
        <authorList>
            <person name="Goeker M."/>
        </authorList>
    </citation>
    <scope>NUCLEOTIDE SEQUENCE [LARGE SCALE GENOMIC DNA]</scope>
    <source>
        <strain evidence="1 2">DSM 24448</strain>
    </source>
</reference>
<dbReference type="AlphaFoldDB" id="A0A7W9E8X9"/>
<name>A0A7W9E8X9_9CAUL</name>